<evidence type="ECO:0000313" key="2">
    <source>
        <dbReference type="Proteomes" id="UP000218238"/>
    </source>
</evidence>
<gene>
    <name evidence="1" type="ORF">CK510_30385</name>
</gene>
<comment type="caution">
    <text evidence="1">The sequence shown here is derived from an EMBL/GenBank/DDBJ whole genome shotgun (WGS) entry which is preliminary data.</text>
</comment>
<sequence>MGKEEQLLEYWRDLPPEAKEQVLALAKSLKPPSTEKEFTPQTPLAQKLWSIRQRAIASGMQLLTESELEQELAERRGGYNEF</sequence>
<dbReference type="OrthoDB" id="467142at2"/>
<dbReference type="EMBL" id="NTFS01000742">
    <property type="protein sequence ID" value="PAX45705.1"/>
    <property type="molecule type" value="Genomic_DNA"/>
</dbReference>
<reference evidence="1 2" key="1">
    <citation type="submission" date="2017-08" db="EMBL/GenBank/DDBJ databases">
        <title>Draft genome sequence of filamentous cyanobacterium Calothrix elsteri CCALA 953.</title>
        <authorList>
            <person name="Gagunashvili A.N."/>
            <person name="Elster J."/>
            <person name="Andresson O.S."/>
        </authorList>
    </citation>
    <scope>NUCLEOTIDE SEQUENCE [LARGE SCALE GENOMIC DNA]</scope>
    <source>
        <strain evidence="1 2">CCALA 953</strain>
    </source>
</reference>
<proteinExistence type="predicted"/>
<accession>A0A2A2T9W2</accession>
<protein>
    <recommendedName>
        <fullName evidence="3">Addiction module protein</fullName>
    </recommendedName>
</protein>
<name>A0A2A2T9W2_9CYAN</name>
<organism evidence="1 2">
    <name type="scientific">Brunnivagina elsteri CCALA 953</name>
    <dbReference type="NCBI Taxonomy" id="987040"/>
    <lineage>
        <taxon>Bacteria</taxon>
        <taxon>Bacillati</taxon>
        <taxon>Cyanobacteriota</taxon>
        <taxon>Cyanophyceae</taxon>
        <taxon>Nostocales</taxon>
        <taxon>Calotrichaceae</taxon>
        <taxon>Brunnivagina</taxon>
    </lineage>
</organism>
<dbReference type="AlphaFoldDB" id="A0A2A2T9W2"/>
<keyword evidence="2" id="KW-1185">Reference proteome</keyword>
<dbReference type="Proteomes" id="UP000218238">
    <property type="component" value="Unassembled WGS sequence"/>
</dbReference>
<evidence type="ECO:0008006" key="3">
    <source>
        <dbReference type="Google" id="ProtNLM"/>
    </source>
</evidence>
<evidence type="ECO:0000313" key="1">
    <source>
        <dbReference type="EMBL" id="PAX45705.1"/>
    </source>
</evidence>